<comment type="caution">
    <text evidence="1">The sequence shown here is derived from an EMBL/GenBank/DDBJ whole genome shotgun (WGS) entry which is preliminary data.</text>
</comment>
<dbReference type="EMBL" id="VSRR010096311">
    <property type="protein sequence ID" value="MPC93843.1"/>
    <property type="molecule type" value="Genomic_DNA"/>
</dbReference>
<sequence>MKLAGAKDVEVPCICEQMAGRVVLAVVVMVVVAGRRGRRVDGEENSRDGSLLDGTSHQRGRVLCFLETHGIYLHIVTPSHHHLTSMPLLHTTTAIQN</sequence>
<dbReference type="Proteomes" id="UP000324222">
    <property type="component" value="Unassembled WGS sequence"/>
</dbReference>
<evidence type="ECO:0000313" key="1">
    <source>
        <dbReference type="EMBL" id="MPC93843.1"/>
    </source>
</evidence>
<accession>A0A5B7JHJ0</accession>
<gene>
    <name evidence="1" type="ORF">E2C01_088988</name>
</gene>
<name>A0A5B7JHJ0_PORTR</name>
<protein>
    <submittedName>
        <fullName evidence="1">Uncharacterized protein</fullName>
    </submittedName>
</protein>
<keyword evidence="2" id="KW-1185">Reference proteome</keyword>
<proteinExistence type="predicted"/>
<dbReference type="AlphaFoldDB" id="A0A5B7JHJ0"/>
<organism evidence="1 2">
    <name type="scientific">Portunus trituberculatus</name>
    <name type="common">Swimming crab</name>
    <name type="synonym">Neptunus trituberculatus</name>
    <dbReference type="NCBI Taxonomy" id="210409"/>
    <lineage>
        <taxon>Eukaryota</taxon>
        <taxon>Metazoa</taxon>
        <taxon>Ecdysozoa</taxon>
        <taxon>Arthropoda</taxon>
        <taxon>Crustacea</taxon>
        <taxon>Multicrustacea</taxon>
        <taxon>Malacostraca</taxon>
        <taxon>Eumalacostraca</taxon>
        <taxon>Eucarida</taxon>
        <taxon>Decapoda</taxon>
        <taxon>Pleocyemata</taxon>
        <taxon>Brachyura</taxon>
        <taxon>Eubrachyura</taxon>
        <taxon>Portunoidea</taxon>
        <taxon>Portunidae</taxon>
        <taxon>Portuninae</taxon>
        <taxon>Portunus</taxon>
    </lineage>
</organism>
<reference evidence="1 2" key="1">
    <citation type="submission" date="2019-05" db="EMBL/GenBank/DDBJ databases">
        <title>Another draft genome of Portunus trituberculatus and its Hox gene families provides insights of decapod evolution.</title>
        <authorList>
            <person name="Jeong J.-H."/>
            <person name="Song I."/>
            <person name="Kim S."/>
            <person name="Choi T."/>
            <person name="Kim D."/>
            <person name="Ryu S."/>
            <person name="Kim W."/>
        </authorList>
    </citation>
    <scope>NUCLEOTIDE SEQUENCE [LARGE SCALE GENOMIC DNA]</scope>
    <source>
        <tissue evidence="1">Muscle</tissue>
    </source>
</reference>
<evidence type="ECO:0000313" key="2">
    <source>
        <dbReference type="Proteomes" id="UP000324222"/>
    </source>
</evidence>